<comment type="caution">
    <text evidence="1">The sequence shown here is derived from an EMBL/GenBank/DDBJ whole genome shotgun (WGS) entry which is preliminary data.</text>
</comment>
<protein>
    <submittedName>
        <fullName evidence="1">Uncharacterized protein</fullName>
    </submittedName>
</protein>
<sequence length="245" mass="27096">MAGHLSMKMKRKDLEEVYDEFSDFSLFSPARKIRRLDAELPPIMEEEEQKIPLVFDRPLPEEGLTSTMEQVGAPVEDVNSVPLNAERALVLYKPVNEPLLQCSGSSEFSIMVNPYLISGFKNQAMWSGHPNPIKTMEDEAASAEQNVVATNDHLAVVPWVPSQLPPAFGMEALATGMSEPMEAEEVELASMEIEDNNIFAAEGQSREASGMGGSEGLQHWQQQHCMIPQLPPNTSTPITWSLVTL</sequence>
<dbReference type="EMBL" id="JABCRI010000643">
    <property type="protein sequence ID" value="KAF8369605.1"/>
    <property type="molecule type" value="Genomic_DNA"/>
</dbReference>
<keyword evidence="2" id="KW-1185">Reference proteome</keyword>
<dbReference type="OMA" id="VPWVPSH"/>
<dbReference type="OrthoDB" id="1937743at2759"/>
<evidence type="ECO:0000313" key="1">
    <source>
        <dbReference type="EMBL" id="KAF8369605.1"/>
    </source>
</evidence>
<evidence type="ECO:0000313" key="2">
    <source>
        <dbReference type="Proteomes" id="UP000655225"/>
    </source>
</evidence>
<dbReference type="PANTHER" id="PTHR35510:SF1">
    <property type="entry name" value="DBH-LIKE MONOOXYGENASE"/>
    <property type="match status" value="1"/>
</dbReference>
<accession>A0A834Y9A4</accession>
<gene>
    <name evidence="1" type="ORF">HHK36_032371</name>
</gene>
<reference evidence="1 2" key="1">
    <citation type="submission" date="2020-04" db="EMBL/GenBank/DDBJ databases">
        <title>Plant Genome Project.</title>
        <authorList>
            <person name="Zhang R.-G."/>
        </authorList>
    </citation>
    <scope>NUCLEOTIDE SEQUENCE [LARGE SCALE GENOMIC DNA]</scope>
    <source>
        <strain evidence="1">YNK0</strain>
        <tissue evidence="1">Leaf</tissue>
    </source>
</reference>
<dbReference type="PANTHER" id="PTHR35510">
    <property type="entry name" value="DBH-LIKE MONOOXYGENASE"/>
    <property type="match status" value="1"/>
</dbReference>
<organism evidence="1 2">
    <name type="scientific">Tetracentron sinense</name>
    <name type="common">Spur-leaf</name>
    <dbReference type="NCBI Taxonomy" id="13715"/>
    <lineage>
        <taxon>Eukaryota</taxon>
        <taxon>Viridiplantae</taxon>
        <taxon>Streptophyta</taxon>
        <taxon>Embryophyta</taxon>
        <taxon>Tracheophyta</taxon>
        <taxon>Spermatophyta</taxon>
        <taxon>Magnoliopsida</taxon>
        <taxon>Trochodendrales</taxon>
        <taxon>Trochodendraceae</taxon>
        <taxon>Tetracentron</taxon>
    </lineage>
</organism>
<proteinExistence type="predicted"/>
<dbReference type="Proteomes" id="UP000655225">
    <property type="component" value="Unassembled WGS sequence"/>
</dbReference>
<name>A0A834Y9A4_TETSI</name>
<dbReference type="AlphaFoldDB" id="A0A834Y9A4"/>